<comment type="caution">
    <text evidence="4">The sequence shown here is derived from an EMBL/GenBank/DDBJ whole genome shotgun (WGS) entry which is preliminary data.</text>
</comment>
<keyword evidence="5" id="KW-1185">Reference proteome</keyword>
<reference evidence="4 5" key="1">
    <citation type="submission" date="2021-06" db="EMBL/GenBank/DDBJ databases">
        <authorList>
            <person name="Palmer J.M."/>
        </authorList>
    </citation>
    <scope>NUCLEOTIDE SEQUENCE [LARGE SCALE GENOMIC DNA]</scope>
    <source>
        <strain evidence="4 5">GA_2019</strain>
        <tissue evidence="4">Muscle</tissue>
    </source>
</reference>
<dbReference type="PANTHER" id="PTHR45725">
    <property type="entry name" value="FORMIN HOMOLOGY 2 FAMILY MEMBER"/>
    <property type="match status" value="1"/>
</dbReference>
<dbReference type="Proteomes" id="UP001476798">
    <property type="component" value="Unassembled WGS sequence"/>
</dbReference>
<organism evidence="4 5">
    <name type="scientific">Goodea atripinnis</name>
    <dbReference type="NCBI Taxonomy" id="208336"/>
    <lineage>
        <taxon>Eukaryota</taxon>
        <taxon>Metazoa</taxon>
        <taxon>Chordata</taxon>
        <taxon>Craniata</taxon>
        <taxon>Vertebrata</taxon>
        <taxon>Euteleostomi</taxon>
        <taxon>Actinopterygii</taxon>
        <taxon>Neopterygii</taxon>
        <taxon>Teleostei</taxon>
        <taxon>Neoteleostei</taxon>
        <taxon>Acanthomorphata</taxon>
        <taxon>Ovalentaria</taxon>
        <taxon>Atherinomorphae</taxon>
        <taxon>Cyprinodontiformes</taxon>
        <taxon>Goodeidae</taxon>
        <taxon>Goodea</taxon>
    </lineage>
</organism>
<dbReference type="Gene3D" id="1.20.58.2220">
    <property type="entry name" value="Formin, FH2 domain"/>
    <property type="match status" value="1"/>
</dbReference>
<dbReference type="SUPFAM" id="SSF101447">
    <property type="entry name" value="Formin homology 2 domain (FH2 domain)"/>
    <property type="match status" value="1"/>
</dbReference>
<accession>A0ABV0MXH0</accession>
<dbReference type="InterPro" id="IPR051425">
    <property type="entry name" value="Formin_Homology"/>
</dbReference>
<dbReference type="InterPro" id="IPR042201">
    <property type="entry name" value="FH2_Formin_sf"/>
</dbReference>
<feature type="domain" description="DAD" evidence="2">
    <location>
        <begin position="56"/>
        <end position="88"/>
    </location>
</feature>
<feature type="compositionally biased region" description="Basic and acidic residues" evidence="1">
    <location>
        <begin position="24"/>
        <end position="48"/>
    </location>
</feature>
<name>A0ABV0MXH0_9TELE</name>
<protein>
    <submittedName>
        <fullName evidence="4">Dishevelled associated activator of morphogenesis 2</fullName>
    </submittedName>
</protein>
<evidence type="ECO:0000259" key="2">
    <source>
        <dbReference type="PROSITE" id="PS51231"/>
    </source>
</evidence>
<evidence type="ECO:0000256" key="1">
    <source>
        <dbReference type="SAM" id="MobiDB-lite"/>
    </source>
</evidence>
<proteinExistence type="predicted"/>
<feature type="domain" description="FH2" evidence="3">
    <location>
        <begin position="1"/>
        <end position="43"/>
    </location>
</feature>
<dbReference type="InterPro" id="IPR014767">
    <property type="entry name" value="DAD_dom"/>
</dbReference>
<dbReference type="PROSITE" id="PS51444">
    <property type="entry name" value="FH2"/>
    <property type="match status" value="1"/>
</dbReference>
<feature type="region of interest" description="Disordered" evidence="1">
    <location>
        <begin position="24"/>
        <end position="56"/>
    </location>
</feature>
<dbReference type="PROSITE" id="PS51231">
    <property type="entry name" value="DAD"/>
    <property type="match status" value="1"/>
</dbReference>
<evidence type="ECO:0000313" key="4">
    <source>
        <dbReference type="EMBL" id="MEQ2163334.1"/>
    </source>
</evidence>
<gene>
    <name evidence="4" type="primary">DAAM2_2</name>
    <name evidence="4" type="ORF">GOODEAATRI_028952</name>
</gene>
<dbReference type="EMBL" id="JAHRIO010014141">
    <property type="protein sequence ID" value="MEQ2163334.1"/>
    <property type="molecule type" value="Genomic_DNA"/>
</dbReference>
<dbReference type="PANTHER" id="PTHR45725:SF7">
    <property type="entry name" value="DISHEVELED-ASSOCIATED ACTIVATOR OF MORPHOGENESIS 2"/>
    <property type="match status" value="1"/>
</dbReference>
<sequence length="109" mass="12851">MQPDEFFGIFDTFLQSFSEARQDLENMQRRKEEEERRARMEAMRERERRVKKGGATEEVGGEFDDLVSALRSGEVFDKDLNKFKRNRKRSVNQLVEGGGRERAVTKVNY</sequence>
<dbReference type="InterPro" id="IPR015425">
    <property type="entry name" value="FH2_Formin"/>
</dbReference>
<evidence type="ECO:0000313" key="5">
    <source>
        <dbReference type="Proteomes" id="UP001476798"/>
    </source>
</evidence>
<evidence type="ECO:0000259" key="3">
    <source>
        <dbReference type="PROSITE" id="PS51444"/>
    </source>
</evidence>